<feature type="non-terminal residue" evidence="2">
    <location>
        <position position="1"/>
    </location>
</feature>
<name>A0ABD3XLE7_SINWO</name>
<protein>
    <submittedName>
        <fullName evidence="2">Uncharacterized protein</fullName>
    </submittedName>
</protein>
<gene>
    <name evidence="2" type="ORF">ACJMK2_026515</name>
</gene>
<keyword evidence="3" id="KW-1185">Reference proteome</keyword>
<evidence type="ECO:0000313" key="3">
    <source>
        <dbReference type="Proteomes" id="UP001634394"/>
    </source>
</evidence>
<feature type="region of interest" description="Disordered" evidence="1">
    <location>
        <begin position="89"/>
        <end position="108"/>
    </location>
</feature>
<comment type="caution">
    <text evidence="2">The sequence shown here is derived from an EMBL/GenBank/DDBJ whole genome shotgun (WGS) entry which is preliminary data.</text>
</comment>
<evidence type="ECO:0000256" key="1">
    <source>
        <dbReference type="SAM" id="MobiDB-lite"/>
    </source>
</evidence>
<reference evidence="2 3" key="1">
    <citation type="submission" date="2024-11" db="EMBL/GenBank/DDBJ databases">
        <title>Chromosome-level genome assembly of the freshwater bivalve Anodonta woodiana.</title>
        <authorList>
            <person name="Chen X."/>
        </authorList>
    </citation>
    <scope>NUCLEOTIDE SEQUENCE [LARGE SCALE GENOMIC DNA]</scope>
    <source>
        <strain evidence="2">MN2024</strain>
        <tissue evidence="2">Gills</tissue>
    </source>
</reference>
<dbReference type="EMBL" id="JBJQND010000002">
    <property type="protein sequence ID" value="KAL3886530.1"/>
    <property type="molecule type" value="Genomic_DNA"/>
</dbReference>
<dbReference type="Proteomes" id="UP001634394">
    <property type="component" value="Unassembled WGS sequence"/>
</dbReference>
<proteinExistence type="predicted"/>
<evidence type="ECO:0000313" key="2">
    <source>
        <dbReference type="EMBL" id="KAL3886530.1"/>
    </source>
</evidence>
<dbReference type="AlphaFoldDB" id="A0ABD3XLE7"/>
<organism evidence="2 3">
    <name type="scientific">Sinanodonta woodiana</name>
    <name type="common">Chinese pond mussel</name>
    <name type="synonym">Anodonta woodiana</name>
    <dbReference type="NCBI Taxonomy" id="1069815"/>
    <lineage>
        <taxon>Eukaryota</taxon>
        <taxon>Metazoa</taxon>
        <taxon>Spiralia</taxon>
        <taxon>Lophotrochozoa</taxon>
        <taxon>Mollusca</taxon>
        <taxon>Bivalvia</taxon>
        <taxon>Autobranchia</taxon>
        <taxon>Heteroconchia</taxon>
        <taxon>Palaeoheterodonta</taxon>
        <taxon>Unionida</taxon>
        <taxon>Unionoidea</taxon>
        <taxon>Unionidae</taxon>
        <taxon>Unioninae</taxon>
        <taxon>Sinanodonta</taxon>
    </lineage>
</organism>
<accession>A0ABD3XLE7</accession>
<sequence>HSTVDDFVTVEDLYKITQMRILRFYVYTRRNQPVVFLDTSDKKFQEGNFSGLTTNVGKSVLRLDFPSASAFVNTEAHVPTAITALCATPTPLSDSTPSSTMQSSDSSMQSSLLEVQLDNEMFSLCAESYNLLSSEESPSVSGNSLPSTAT</sequence>